<feature type="active site" description="Proton acceptor" evidence="4">
    <location>
        <position position="194"/>
    </location>
</feature>
<dbReference type="PANTHER" id="PTHR14226:SF57">
    <property type="entry name" value="BLR7027 PROTEIN"/>
    <property type="match status" value="1"/>
</dbReference>
<dbReference type="PROSITE" id="PS51635">
    <property type="entry name" value="PNPLA"/>
    <property type="match status" value="1"/>
</dbReference>
<feature type="domain" description="PNPLA" evidence="5">
    <location>
        <begin position="15"/>
        <end position="207"/>
    </location>
</feature>
<evidence type="ECO:0000256" key="2">
    <source>
        <dbReference type="ARBA" id="ARBA00022963"/>
    </source>
</evidence>
<dbReference type="AlphaFoldDB" id="A0A9Q9CSQ9"/>
<evidence type="ECO:0000256" key="3">
    <source>
        <dbReference type="ARBA" id="ARBA00023098"/>
    </source>
</evidence>
<proteinExistence type="predicted"/>
<protein>
    <submittedName>
        <fullName evidence="6">Patatin-like phospholipase family protein</fullName>
    </submittedName>
</protein>
<feature type="active site" description="Nucleophile" evidence="4">
    <location>
        <position position="50"/>
    </location>
</feature>
<evidence type="ECO:0000256" key="1">
    <source>
        <dbReference type="ARBA" id="ARBA00022801"/>
    </source>
</evidence>
<dbReference type="Pfam" id="PF01734">
    <property type="entry name" value="Patatin"/>
    <property type="match status" value="1"/>
</dbReference>
<keyword evidence="3 4" id="KW-0443">Lipid metabolism</keyword>
<dbReference type="GO" id="GO:0016787">
    <property type="term" value="F:hydrolase activity"/>
    <property type="evidence" value="ECO:0007669"/>
    <property type="project" value="UniProtKB-UniRule"/>
</dbReference>
<evidence type="ECO:0000256" key="4">
    <source>
        <dbReference type="PROSITE-ProRule" id="PRU01161"/>
    </source>
</evidence>
<dbReference type="InterPro" id="IPR050301">
    <property type="entry name" value="NTE"/>
</dbReference>
<dbReference type="GO" id="GO:0016042">
    <property type="term" value="P:lipid catabolic process"/>
    <property type="evidence" value="ECO:0007669"/>
    <property type="project" value="UniProtKB-UniRule"/>
</dbReference>
<dbReference type="InterPro" id="IPR002641">
    <property type="entry name" value="PNPLA_dom"/>
</dbReference>
<name>A0A9Q9CSQ9_9FIRM</name>
<evidence type="ECO:0000313" key="7">
    <source>
        <dbReference type="Proteomes" id="UP001058072"/>
    </source>
</evidence>
<feature type="short sequence motif" description="GXGXXG" evidence="4">
    <location>
        <begin position="19"/>
        <end position="24"/>
    </location>
</feature>
<dbReference type="Proteomes" id="UP001058072">
    <property type="component" value="Chromosome"/>
</dbReference>
<keyword evidence="2 4" id="KW-0442">Lipid degradation</keyword>
<dbReference type="InterPro" id="IPR016035">
    <property type="entry name" value="Acyl_Trfase/lysoPLipase"/>
</dbReference>
<dbReference type="EMBL" id="CP071250">
    <property type="protein sequence ID" value="UUF09143.1"/>
    <property type="molecule type" value="Genomic_DNA"/>
</dbReference>
<sequence length="317" mass="35323">MIFRGRQLFRLKVGLVLAGGGAKGAYQAGVIRALWDLDLIDNIDVVSGVSIGTLNALCLCMKNRDLIDQSWKSLSYSKIVTKGDGLKISDIGDLIKKITIHKGEPIVDSIDLGALGLISQKGIRDYIKEFVDVGILHKTNIDVYSCAYNVTDGHPEYFRLNDYSEEEIIDITLGSCAVPYIFPPVSFKGKQYADGGINNPLYASANADNVPISPLMNHDLDLIIVVHLTYTDQVDKRLYQQFNIIEIYPSSSLELINGSGTLNFNQASITEKIQTGYRDALVSLTPMLIANLKGKSMSPYIRHHMKWNDQFLKKYRK</sequence>
<organism evidence="6 7">
    <name type="scientific">Turicibacter bilis</name>
    <dbReference type="NCBI Taxonomy" id="2735723"/>
    <lineage>
        <taxon>Bacteria</taxon>
        <taxon>Bacillati</taxon>
        <taxon>Bacillota</taxon>
        <taxon>Erysipelotrichia</taxon>
        <taxon>Erysipelotrichales</taxon>
        <taxon>Turicibacteraceae</taxon>
        <taxon>Turicibacter</taxon>
    </lineage>
</organism>
<feature type="short sequence motif" description="DGA/G" evidence="4">
    <location>
        <begin position="194"/>
        <end position="196"/>
    </location>
</feature>
<accession>A0A9Q9CSQ9</accession>
<dbReference type="Gene3D" id="3.40.1090.10">
    <property type="entry name" value="Cytosolic phospholipase A2 catalytic domain"/>
    <property type="match status" value="2"/>
</dbReference>
<dbReference type="PANTHER" id="PTHR14226">
    <property type="entry name" value="NEUROPATHY TARGET ESTERASE/SWISS CHEESE D.MELANOGASTER"/>
    <property type="match status" value="1"/>
</dbReference>
<reference evidence="6" key="1">
    <citation type="submission" date="2021-03" db="EMBL/GenBank/DDBJ databases">
        <title>Comparative Genomics and Metabolomics in the genus Turicibacter.</title>
        <authorList>
            <person name="Maki J."/>
            <person name="Looft T."/>
        </authorList>
    </citation>
    <scope>NUCLEOTIDE SEQUENCE</scope>
    <source>
        <strain evidence="6">ISU324</strain>
    </source>
</reference>
<keyword evidence="1 4" id="KW-0378">Hydrolase</keyword>
<gene>
    <name evidence="6" type="ORF">J0J70_03890</name>
</gene>
<evidence type="ECO:0000259" key="5">
    <source>
        <dbReference type="PROSITE" id="PS51635"/>
    </source>
</evidence>
<evidence type="ECO:0000313" key="6">
    <source>
        <dbReference type="EMBL" id="UUF09143.1"/>
    </source>
</evidence>
<feature type="short sequence motif" description="GXSXG" evidence="4">
    <location>
        <begin position="48"/>
        <end position="52"/>
    </location>
</feature>
<dbReference type="SUPFAM" id="SSF52151">
    <property type="entry name" value="FabD/lysophospholipase-like"/>
    <property type="match status" value="1"/>
</dbReference>